<organism evidence="1 2">
    <name type="scientific">Glossina brevipalpis</name>
    <dbReference type="NCBI Taxonomy" id="37001"/>
    <lineage>
        <taxon>Eukaryota</taxon>
        <taxon>Metazoa</taxon>
        <taxon>Ecdysozoa</taxon>
        <taxon>Arthropoda</taxon>
        <taxon>Hexapoda</taxon>
        <taxon>Insecta</taxon>
        <taxon>Pterygota</taxon>
        <taxon>Neoptera</taxon>
        <taxon>Endopterygota</taxon>
        <taxon>Diptera</taxon>
        <taxon>Brachycera</taxon>
        <taxon>Muscomorpha</taxon>
        <taxon>Hippoboscoidea</taxon>
        <taxon>Glossinidae</taxon>
        <taxon>Glossina</taxon>
    </lineage>
</organism>
<reference evidence="2" key="1">
    <citation type="submission" date="2014-03" db="EMBL/GenBank/DDBJ databases">
        <authorList>
            <person name="Aksoy S."/>
            <person name="Warren W."/>
            <person name="Wilson R.K."/>
        </authorList>
    </citation>
    <scope>NUCLEOTIDE SEQUENCE [LARGE SCALE GENOMIC DNA]</scope>
    <source>
        <strain evidence="2">IAEA</strain>
    </source>
</reference>
<dbReference type="Proteomes" id="UP000091820">
    <property type="component" value="Unassembled WGS sequence"/>
</dbReference>
<dbReference type="PANTHER" id="PTHR21055">
    <property type="entry name" value="PROTEIN PHOSPHATASE 1 REGULATORY SUBUNIT 36"/>
    <property type="match status" value="1"/>
</dbReference>
<dbReference type="EnsemblMetazoa" id="GBRI009289-RA">
    <property type="protein sequence ID" value="GBRI009289-PA"/>
    <property type="gene ID" value="GBRI009289"/>
</dbReference>
<sequence length="458" mass="54509">MIRIYNDDFVPKYVNGHWGWNAEKDCLQFDSHTKDTREGGNEIIVTCGFKFLASLNQVEELIFRQEFQRPPTTYDADVILLQDIRNLATYLAPPEIVNEEFCEFVNTKTMHTFLKALIIYFDYFLKVVEFILIRRDEIHGDKAQIQSTESNELKRVYSANLAQYRLLLAREYSNIVLGMNDVKKFHHIAPIINISWSIKDRAFHETILAFSTQVVWITLHRQDFTLIDMEMNRLFRSEHFKLSHSDRVKFTDAEARLLYGKNSRRCNYRSQNSPLIQELNNVEKRNRPILWIGRRKYQGNDVRILEIELQFIVNAAQMSLANISLGILGHPKCIYNTLLKLDWEAVRQYKFSETYDPYGIIKQPYLTIPSRNQEELRKLSKTYESFYELQSQIEYWTPERTRKFSRLHSIVEYFKTEGILTDVWIRCTREVEDTTYLGVEEIMKSFNEQKEKLRKKKH</sequence>
<dbReference type="Pfam" id="PF14895">
    <property type="entry name" value="PPPI_inhib"/>
    <property type="match status" value="1"/>
</dbReference>
<keyword evidence="2" id="KW-1185">Reference proteome</keyword>
<dbReference type="PANTHER" id="PTHR21055:SF3">
    <property type="entry name" value="PROTEIN PHOSPHATASE 1 REGULATORY SUBUNIT 36"/>
    <property type="match status" value="1"/>
</dbReference>
<accession>A0A1A9W7T9</accession>
<dbReference type="AlphaFoldDB" id="A0A1A9W7T9"/>
<evidence type="ECO:0000313" key="2">
    <source>
        <dbReference type="Proteomes" id="UP000091820"/>
    </source>
</evidence>
<proteinExistence type="predicted"/>
<dbReference type="GO" id="GO:0019902">
    <property type="term" value="F:phosphatase binding"/>
    <property type="evidence" value="ECO:0007669"/>
    <property type="project" value="InterPro"/>
</dbReference>
<name>A0A1A9W7T9_9MUSC</name>
<dbReference type="InterPro" id="IPR026142">
    <property type="entry name" value="Pro_pase_1_reg_su_36"/>
</dbReference>
<reference evidence="1" key="2">
    <citation type="submission" date="2020-05" db="UniProtKB">
        <authorList>
            <consortium name="EnsemblMetazoa"/>
        </authorList>
    </citation>
    <scope>IDENTIFICATION</scope>
    <source>
        <strain evidence="1">IAEA</strain>
    </source>
</reference>
<protein>
    <submittedName>
        <fullName evidence="1">Uncharacterized protein</fullName>
    </submittedName>
</protein>
<dbReference type="VEuPathDB" id="VectorBase:GBRI009289"/>
<evidence type="ECO:0000313" key="1">
    <source>
        <dbReference type="EnsemblMetazoa" id="GBRI009289-PA"/>
    </source>
</evidence>